<dbReference type="AlphaFoldDB" id="A0A0C1QYL1"/>
<dbReference type="RefSeq" id="WP_038080243.1">
    <property type="nucleotide sequence ID" value="NZ_JHEG04000001.1"/>
</dbReference>
<accession>A0A0C1QYL1</accession>
<gene>
    <name evidence="1" type="ORF">DA73_0229900</name>
</gene>
<comment type="caution">
    <text evidence="1">The sequence shown here is derived from an EMBL/GenBank/DDBJ whole genome shotgun (WGS) entry which is preliminary data.</text>
</comment>
<name>A0A0C1QYL1_9CYAN</name>
<reference evidence="1" key="1">
    <citation type="journal article" date="2015" name="Genome Announc.">
        <title>Draft Genome Sequence of Tolypothrix boutellei Strain VB521301.</title>
        <authorList>
            <person name="Chandrababunaidu M.M."/>
            <person name="Singh D."/>
            <person name="Sen D."/>
            <person name="Bhan S."/>
            <person name="Das S."/>
            <person name="Gupta A."/>
            <person name="Adhikary S.P."/>
            <person name="Tripathy S."/>
        </authorList>
    </citation>
    <scope>NUCLEOTIDE SEQUENCE</scope>
    <source>
        <strain evidence="1">VB521301</strain>
    </source>
</reference>
<protein>
    <submittedName>
        <fullName evidence="1">Uncharacterized protein</fullName>
    </submittedName>
</protein>
<dbReference type="EMBL" id="JHEG02000058">
    <property type="protein sequence ID" value="KIE08738.1"/>
    <property type="molecule type" value="Genomic_DNA"/>
</dbReference>
<evidence type="ECO:0000313" key="1">
    <source>
        <dbReference type="EMBL" id="KIE08738.1"/>
    </source>
</evidence>
<proteinExistence type="predicted"/>
<sequence length="77" mass="8742">MSTPRPQKKAMRNEPLFYDEAKVRKAIWLTPSTWDTLKQVSESEGISVSELVERWGRHLKVPAVSPVLNRVRGANAP</sequence>
<organism evidence="1">
    <name type="scientific">Tolypothrix bouteillei VB521301</name>
    <dbReference type="NCBI Taxonomy" id="1479485"/>
    <lineage>
        <taxon>Bacteria</taxon>
        <taxon>Bacillati</taxon>
        <taxon>Cyanobacteriota</taxon>
        <taxon>Cyanophyceae</taxon>
        <taxon>Nostocales</taxon>
        <taxon>Tolypothrichaceae</taxon>
        <taxon>Tolypothrix</taxon>
    </lineage>
</organism>
<dbReference type="OrthoDB" id="516757at2"/>